<keyword evidence="2" id="KW-1185">Reference proteome</keyword>
<evidence type="ECO:0000313" key="1">
    <source>
        <dbReference type="EMBL" id="MDR7378193.1"/>
    </source>
</evidence>
<proteinExistence type="predicted"/>
<dbReference type="Proteomes" id="UP001180487">
    <property type="component" value="Unassembled WGS sequence"/>
</dbReference>
<comment type="caution">
    <text evidence="1">The sequence shown here is derived from an EMBL/GenBank/DDBJ whole genome shotgun (WGS) entry which is preliminary data.</text>
</comment>
<evidence type="ECO:0000313" key="2">
    <source>
        <dbReference type="Proteomes" id="UP001180487"/>
    </source>
</evidence>
<sequence>MTLIDQLLPRYQFCEKHQLLTRAAPAALLDAALRPEISEDPWTRRFIQLRELPDRVWGALGGRSGLQRQPAFGIHNFTPLGRNGDQEVAIGLVGRFWQADYGQARIANADAFTQFTEPGVSKLVLNFSTAAAGDGRTWLRTETRVFCNDRASLRRFTPYWWLIRPVSGLIRRRLLGRIRDAAQLNHESRPL</sequence>
<evidence type="ECO:0008006" key="3">
    <source>
        <dbReference type="Google" id="ProtNLM"/>
    </source>
</evidence>
<dbReference type="EMBL" id="JAVDXT010000002">
    <property type="protein sequence ID" value="MDR7378193.1"/>
    <property type="molecule type" value="Genomic_DNA"/>
</dbReference>
<gene>
    <name evidence="1" type="ORF">J2X19_002872</name>
</gene>
<organism evidence="1 2">
    <name type="scientific">Rhodoferax ferrireducens</name>
    <dbReference type="NCBI Taxonomy" id="192843"/>
    <lineage>
        <taxon>Bacteria</taxon>
        <taxon>Pseudomonadati</taxon>
        <taxon>Pseudomonadota</taxon>
        <taxon>Betaproteobacteria</taxon>
        <taxon>Burkholderiales</taxon>
        <taxon>Comamonadaceae</taxon>
        <taxon>Rhodoferax</taxon>
    </lineage>
</organism>
<accession>A0ABU2CA37</accession>
<reference evidence="1 2" key="1">
    <citation type="submission" date="2023-07" db="EMBL/GenBank/DDBJ databases">
        <title>Sorghum-associated microbial communities from plants grown in Nebraska, USA.</title>
        <authorList>
            <person name="Schachtman D."/>
        </authorList>
    </citation>
    <scope>NUCLEOTIDE SEQUENCE [LARGE SCALE GENOMIC DNA]</scope>
    <source>
        <strain evidence="1 2">BE313</strain>
    </source>
</reference>
<protein>
    <recommendedName>
        <fullName evidence="3">DUF2867 domain-containing protein</fullName>
    </recommendedName>
</protein>
<dbReference type="RefSeq" id="WP_310374123.1">
    <property type="nucleotide sequence ID" value="NZ_JAVDXT010000002.1"/>
</dbReference>
<name>A0ABU2CA37_9BURK</name>